<evidence type="ECO:0000313" key="4">
    <source>
        <dbReference type="Proteomes" id="UP000199541"/>
    </source>
</evidence>
<feature type="transmembrane region" description="Helical" evidence="1">
    <location>
        <begin position="18"/>
        <end position="37"/>
    </location>
</feature>
<dbReference type="Proteomes" id="UP000199541">
    <property type="component" value="Unassembled WGS sequence"/>
</dbReference>
<dbReference type="EMBL" id="FNOB01000009">
    <property type="protein sequence ID" value="SDX02365.1"/>
    <property type="molecule type" value="Genomic_DNA"/>
</dbReference>
<sequence length="59" mass="5958">MGFSAGHEIFKRRLGRNLGLGGALLALVVLIFALTIVKVGDQPKPVSAKPAAASQGASG</sequence>
<evidence type="ECO:0000256" key="1">
    <source>
        <dbReference type="SAM" id="Phobius"/>
    </source>
</evidence>
<evidence type="ECO:0000313" key="3">
    <source>
        <dbReference type="EMBL" id="SDX02365.1"/>
    </source>
</evidence>
<gene>
    <name evidence="2" type="ORF">GCM10008024_19610</name>
    <name evidence="3" type="ORF">SAMN05444006_10916</name>
</gene>
<organism evidence="2 5">
    <name type="scientific">Allgaiera indica</name>
    <dbReference type="NCBI Taxonomy" id="765699"/>
    <lineage>
        <taxon>Bacteria</taxon>
        <taxon>Pseudomonadati</taxon>
        <taxon>Pseudomonadota</taxon>
        <taxon>Alphaproteobacteria</taxon>
        <taxon>Rhodobacterales</taxon>
        <taxon>Paracoccaceae</taxon>
        <taxon>Allgaiera</taxon>
    </lineage>
</organism>
<accession>A0AAN4ZZD6</accession>
<keyword evidence="1" id="KW-0472">Membrane</keyword>
<dbReference type="Proteomes" id="UP000634647">
    <property type="component" value="Unassembled WGS sequence"/>
</dbReference>
<comment type="caution">
    <text evidence="2">The sequence shown here is derived from an EMBL/GenBank/DDBJ whole genome shotgun (WGS) entry which is preliminary data.</text>
</comment>
<proteinExistence type="predicted"/>
<keyword evidence="1" id="KW-0812">Transmembrane</keyword>
<evidence type="ECO:0000313" key="5">
    <source>
        <dbReference type="Proteomes" id="UP000634647"/>
    </source>
</evidence>
<keyword evidence="1" id="KW-1133">Transmembrane helix</keyword>
<reference evidence="2" key="1">
    <citation type="journal article" date="2014" name="Int. J. Syst. Evol. Microbiol.">
        <title>Complete genome sequence of Corynebacterium casei LMG S-19264T (=DSM 44701T), isolated from a smear-ripened cheese.</title>
        <authorList>
            <consortium name="US DOE Joint Genome Institute (JGI-PGF)"/>
            <person name="Walter F."/>
            <person name="Albersmeier A."/>
            <person name="Kalinowski J."/>
            <person name="Ruckert C."/>
        </authorList>
    </citation>
    <scope>NUCLEOTIDE SEQUENCE</scope>
    <source>
        <strain evidence="2">CGMCC 1.10859</strain>
    </source>
</reference>
<dbReference type="AlphaFoldDB" id="A0AAN4ZZD6"/>
<evidence type="ECO:0000313" key="2">
    <source>
        <dbReference type="EMBL" id="GHE01952.1"/>
    </source>
</evidence>
<protein>
    <submittedName>
        <fullName evidence="2">Uncharacterized protein</fullName>
    </submittedName>
</protein>
<dbReference type="EMBL" id="BNAB01000008">
    <property type="protein sequence ID" value="GHE01952.1"/>
    <property type="molecule type" value="Genomic_DNA"/>
</dbReference>
<reference evidence="3 4" key="2">
    <citation type="submission" date="2016-10" db="EMBL/GenBank/DDBJ databases">
        <authorList>
            <person name="Varghese N."/>
            <person name="Submissions S."/>
        </authorList>
    </citation>
    <scope>NUCLEOTIDE SEQUENCE [LARGE SCALE GENOMIC DNA]</scope>
    <source>
        <strain evidence="3 4">DSM 24802</strain>
    </source>
</reference>
<name>A0AAN4ZZD6_9RHOB</name>
<dbReference type="RefSeq" id="WP_035845133.1">
    <property type="nucleotide sequence ID" value="NZ_BNAB01000008.1"/>
</dbReference>
<reference evidence="2" key="3">
    <citation type="submission" date="2023-06" db="EMBL/GenBank/DDBJ databases">
        <authorList>
            <person name="Sun Q."/>
            <person name="Zhou Y."/>
        </authorList>
    </citation>
    <scope>NUCLEOTIDE SEQUENCE</scope>
    <source>
        <strain evidence="2">CGMCC 1.10859</strain>
    </source>
</reference>
<keyword evidence="4" id="KW-1185">Reference proteome</keyword>